<dbReference type="RefSeq" id="XP_015057608.1">
    <property type="nucleotide sequence ID" value="XM_015202122.1"/>
</dbReference>
<dbReference type="PANTHER" id="PTHR37610">
    <property type="entry name" value="CCHC-TYPE DOMAIN-CONTAINING PROTEIN"/>
    <property type="match status" value="1"/>
</dbReference>
<gene>
    <name evidence="3" type="primary">LOC107003863</name>
</gene>
<evidence type="ECO:0000259" key="1">
    <source>
        <dbReference type="Pfam" id="PF13976"/>
    </source>
</evidence>
<evidence type="ECO:0000313" key="2">
    <source>
        <dbReference type="Proteomes" id="UP000694930"/>
    </source>
</evidence>
<dbReference type="PANTHER" id="PTHR37610:SF86">
    <property type="entry name" value="RETROTRANSPOSON COPIA-LIKE N-TERMINAL DOMAIN-CONTAINING PROTEIN"/>
    <property type="match status" value="1"/>
</dbReference>
<dbReference type="GeneID" id="107003863"/>
<sequence>MIIILRAKSKLGFMLGTCKKNDYTPELDEQWGKCNAFVLAWIINTVPKELLSGIVYASDAAILWENLKERFYKVDGSMIYQLHRDICTIHQGKIYYGYRNAGQGDGDRGDYAARGTYNGKNKVNWNLFCEHCKLHGHTTNICYKLVGYPEDWNFKKNNTTRGVNLNKGKGLANNVQIDKCTEEDAFGIIGEGHKIDAQKLHDVNSENYDAMNVNNNNEMFGTKGYWIVDSGATCHMTCKPEKLSNISENNKNTGRRVYLPNGQITLVTHSGSCMIPDGGALDNVLVDLFNGKVKGIGKEFEGLYYFPSAYQTKANDDVSTANERCLLTKTESQSLRWHYRMGHLSFRVLKELYKMPTGLLQGLSPYEVFHKITPQLDHLRTIGCLCYATKSVTDDKFSSKADACDHYVPVFPAQPFLDSDTTVVTTSIENGGETEPIHDMVHDVVNDDHDQIVHTEVVAVDVPRTSFSKRTVYPPVWMKDCVTNVSDSFHPHSLSNYISYDHLSSTYQAYLSGMSVDIEPNTYEESLQDKRWIEAMK</sequence>
<dbReference type="Pfam" id="PF13976">
    <property type="entry name" value="gag_pre-integrs"/>
    <property type="match status" value="1"/>
</dbReference>
<keyword evidence="2" id="KW-1185">Reference proteome</keyword>
<dbReference type="InterPro" id="IPR025724">
    <property type="entry name" value="GAG-pre-integrase_dom"/>
</dbReference>
<name>A0ABM1FJ39_SOLPN</name>
<reference evidence="2" key="1">
    <citation type="journal article" date="2014" name="Nat. Genet.">
        <title>The genome of the stress-tolerant wild tomato species Solanum pennellii.</title>
        <authorList>
            <person name="Bolger A."/>
            <person name="Scossa F."/>
            <person name="Bolger M.E."/>
            <person name="Lanz C."/>
            <person name="Maumus F."/>
            <person name="Tohge T."/>
            <person name="Quesneville H."/>
            <person name="Alseekh S."/>
            <person name="Sorensen I."/>
            <person name="Lichtenstein G."/>
            <person name="Fich E.A."/>
            <person name="Conte M."/>
            <person name="Keller H."/>
            <person name="Schneeberger K."/>
            <person name="Schwacke R."/>
            <person name="Ofner I."/>
            <person name="Vrebalov J."/>
            <person name="Xu Y."/>
            <person name="Osorio S."/>
            <person name="Aflitos S.A."/>
            <person name="Schijlen E."/>
            <person name="Jimenez-Gomez J.M."/>
            <person name="Ryngajllo M."/>
            <person name="Kimura S."/>
            <person name="Kumar R."/>
            <person name="Koenig D."/>
            <person name="Headland L.R."/>
            <person name="Maloof J.N."/>
            <person name="Sinha N."/>
            <person name="van Ham R.C."/>
            <person name="Lankhorst R.K."/>
            <person name="Mao L."/>
            <person name="Vogel A."/>
            <person name="Arsova B."/>
            <person name="Panstruga R."/>
            <person name="Fei Z."/>
            <person name="Rose J.K."/>
            <person name="Zamir D."/>
            <person name="Carrari F."/>
            <person name="Giovannoni J.J."/>
            <person name="Weigel D."/>
            <person name="Usadel B."/>
            <person name="Fernie A.R."/>
        </authorList>
    </citation>
    <scope>NUCLEOTIDE SEQUENCE [LARGE SCALE GENOMIC DNA]</scope>
    <source>
        <strain evidence="2">cv. LA0716</strain>
    </source>
</reference>
<dbReference type="Proteomes" id="UP000694930">
    <property type="component" value="Chromosome 11"/>
</dbReference>
<feature type="domain" description="GAG-pre-integrase" evidence="1">
    <location>
        <begin position="303"/>
        <end position="355"/>
    </location>
</feature>
<evidence type="ECO:0000313" key="3">
    <source>
        <dbReference type="RefSeq" id="XP_015057608.1"/>
    </source>
</evidence>
<proteinExistence type="predicted"/>
<organism evidence="2 3">
    <name type="scientific">Solanum pennellii</name>
    <name type="common">Tomato</name>
    <name type="synonym">Lycopersicon pennellii</name>
    <dbReference type="NCBI Taxonomy" id="28526"/>
    <lineage>
        <taxon>Eukaryota</taxon>
        <taxon>Viridiplantae</taxon>
        <taxon>Streptophyta</taxon>
        <taxon>Embryophyta</taxon>
        <taxon>Tracheophyta</taxon>
        <taxon>Spermatophyta</taxon>
        <taxon>Magnoliopsida</taxon>
        <taxon>eudicotyledons</taxon>
        <taxon>Gunneridae</taxon>
        <taxon>Pentapetalae</taxon>
        <taxon>asterids</taxon>
        <taxon>lamiids</taxon>
        <taxon>Solanales</taxon>
        <taxon>Solanaceae</taxon>
        <taxon>Solanoideae</taxon>
        <taxon>Solaneae</taxon>
        <taxon>Solanum</taxon>
        <taxon>Solanum subgen. Lycopersicon</taxon>
    </lineage>
</organism>
<accession>A0ABM1FJ39</accession>
<reference evidence="3" key="2">
    <citation type="submission" date="2025-08" db="UniProtKB">
        <authorList>
            <consortium name="RefSeq"/>
        </authorList>
    </citation>
    <scope>IDENTIFICATION</scope>
</reference>
<protein>
    <submittedName>
        <fullName evidence="3">Uncharacterized protein LOC107003863</fullName>
    </submittedName>
</protein>